<dbReference type="Pfam" id="PF02604">
    <property type="entry name" value="PhdYeFM_antitox"/>
    <property type="match status" value="1"/>
</dbReference>
<organism evidence="3 4">
    <name type="scientific">Brevundimonas staleyi</name>
    <dbReference type="NCBI Taxonomy" id="74326"/>
    <lineage>
        <taxon>Bacteria</taxon>
        <taxon>Pseudomonadati</taxon>
        <taxon>Pseudomonadota</taxon>
        <taxon>Alphaproteobacteria</taxon>
        <taxon>Caulobacterales</taxon>
        <taxon>Caulobacteraceae</taxon>
        <taxon>Brevundimonas</taxon>
    </lineage>
</organism>
<keyword evidence="4" id="KW-1185">Reference proteome</keyword>
<accession>A0ABW0FYY0</accession>
<evidence type="ECO:0000313" key="4">
    <source>
        <dbReference type="Proteomes" id="UP001596152"/>
    </source>
</evidence>
<dbReference type="InterPro" id="IPR006442">
    <property type="entry name" value="Antitoxin_Phd/YefM"/>
</dbReference>
<dbReference type="EMBL" id="JBHSLF010000055">
    <property type="protein sequence ID" value="MFC5346138.1"/>
    <property type="molecule type" value="Genomic_DNA"/>
</dbReference>
<evidence type="ECO:0000313" key="3">
    <source>
        <dbReference type="EMBL" id="MFC5346138.1"/>
    </source>
</evidence>
<comment type="similarity">
    <text evidence="1 2">Belongs to the phD/YefM antitoxin family.</text>
</comment>
<dbReference type="RefSeq" id="WP_374038294.1">
    <property type="nucleotide sequence ID" value="NZ_CP169082.1"/>
</dbReference>
<evidence type="ECO:0000256" key="2">
    <source>
        <dbReference type="RuleBase" id="RU362080"/>
    </source>
</evidence>
<proteinExistence type="inferred from homology"/>
<sequence length="84" mass="9567">MSEYSIATAKDQLPRLIDRMLDGEPVVITRRGRPVARVVPIESATAAPPYKIDLEWLRSVREATKTETSGVTDTVRAMREDYRY</sequence>
<evidence type="ECO:0000256" key="1">
    <source>
        <dbReference type="ARBA" id="ARBA00009981"/>
    </source>
</evidence>
<dbReference type="Gene3D" id="3.40.1620.10">
    <property type="entry name" value="YefM-like domain"/>
    <property type="match status" value="1"/>
</dbReference>
<comment type="caution">
    <text evidence="3">The sequence shown here is derived from an EMBL/GenBank/DDBJ whole genome shotgun (WGS) entry which is preliminary data.</text>
</comment>
<comment type="function">
    <text evidence="2">Antitoxin component of a type II toxin-antitoxin (TA) system.</text>
</comment>
<gene>
    <name evidence="3" type="ORF">ACFPIE_19650</name>
</gene>
<protein>
    <recommendedName>
        <fullName evidence="2">Antitoxin</fullName>
    </recommendedName>
</protein>
<dbReference type="Proteomes" id="UP001596152">
    <property type="component" value="Unassembled WGS sequence"/>
</dbReference>
<dbReference type="SUPFAM" id="SSF143120">
    <property type="entry name" value="YefM-like"/>
    <property type="match status" value="1"/>
</dbReference>
<reference evidence="4" key="1">
    <citation type="journal article" date="2019" name="Int. J. Syst. Evol. Microbiol.">
        <title>The Global Catalogue of Microorganisms (GCM) 10K type strain sequencing project: providing services to taxonomists for standard genome sequencing and annotation.</title>
        <authorList>
            <consortium name="The Broad Institute Genomics Platform"/>
            <consortium name="The Broad Institute Genome Sequencing Center for Infectious Disease"/>
            <person name="Wu L."/>
            <person name="Ma J."/>
        </authorList>
    </citation>
    <scope>NUCLEOTIDE SEQUENCE [LARGE SCALE GENOMIC DNA]</scope>
    <source>
        <strain evidence="4">JCM 12125</strain>
    </source>
</reference>
<dbReference type="InterPro" id="IPR036165">
    <property type="entry name" value="YefM-like_sf"/>
</dbReference>
<name>A0ABW0FYY0_9CAUL</name>
<dbReference type="NCBIfam" id="TIGR01552">
    <property type="entry name" value="phd_fam"/>
    <property type="match status" value="1"/>
</dbReference>